<feature type="transmembrane region" description="Helical" evidence="1">
    <location>
        <begin position="242"/>
        <end position="260"/>
    </location>
</feature>
<feature type="transmembrane region" description="Helical" evidence="1">
    <location>
        <begin position="152"/>
        <end position="171"/>
    </location>
</feature>
<dbReference type="AlphaFoldDB" id="A0A1I7T904"/>
<dbReference type="InterPro" id="IPR019425">
    <property type="entry name" value="7TM_GPCR_serpentine_rcpt_Srt"/>
</dbReference>
<feature type="transmembrane region" description="Helical" evidence="1">
    <location>
        <begin position="73"/>
        <end position="95"/>
    </location>
</feature>
<proteinExistence type="predicted"/>
<evidence type="ECO:0000313" key="2">
    <source>
        <dbReference type="Proteomes" id="UP000095282"/>
    </source>
</evidence>
<dbReference type="PANTHER" id="PTHR23021:SF23">
    <property type="entry name" value="G_PROTEIN_RECEP_F1_2 DOMAIN-CONTAINING PROTEIN-RELATED"/>
    <property type="match status" value="1"/>
</dbReference>
<reference evidence="3" key="1">
    <citation type="submission" date="2016-11" db="UniProtKB">
        <authorList>
            <consortium name="WormBaseParasite"/>
        </authorList>
    </citation>
    <scope>IDENTIFICATION</scope>
</reference>
<dbReference type="PANTHER" id="PTHR23021">
    <property type="entry name" value="SERPENTINE RECEPTOR, CLASS T"/>
    <property type="match status" value="1"/>
</dbReference>
<feature type="transmembrane region" description="Helical" evidence="1">
    <location>
        <begin position="272"/>
        <end position="294"/>
    </location>
</feature>
<keyword evidence="1" id="KW-1133">Transmembrane helix</keyword>
<protein>
    <submittedName>
        <fullName evidence="3">Serpentine Receptor, class T</fullName>
    </submittedName>
</protein>
<keyword evidence="1" id="KW-0472">Membrane</keyword>
<dbReference type="SUPFAM" id="SSF81321">
    <property type="entry name" value="Family A G protein-coupled receptor-like"/>
    <property type="match status" value="1"/>
</dbReference>
<keyword evidence="2" id="KW-1185">Reference proteome</keyword>
<evidence type="ECO:0000256" key="1">
    <source>
        <dbReference type="SAM" id="Phobius"/>
    </source>
</evidence>
<feature type="transmembrane region" description="Helical" evidence="1">
    <location>
        <begin position="107"/>
        <end position="132"/>
    </location>
</feature>
<keyword evidence="1" id="KW-0812">Transmembrane</keyword>
<evidence type="ECO:0000313" key="3">
    <source>
        <dbReference type="WBParaSite" id="Csp11.Scaffold550.g3606.t2"/>
    </source>
</evidence>
<organism evidence="2 3">
    <name type="scientific">Caenorhabditis tropicalis</name>
    <dbReference type="NCBI Taxonomy" id="1561998"/>
    <lineage>
        <taxon>Eukaryota</taxon>
        <taxon>Metazoa</taxon>
        <taxon>Ecdysozoa</taxon>
        <taxon>Nematoda</taxon>
        <taxon>Chromadorea</taxon>
        <taxon>Rhabditida</taxon>
        <taxon>Rhabditina</taxon>
        <taxon>Rhabditomorpha</taxon>
        <taxon>Rhabditoidea</taxon>
        <taxon>Rhabditidae</taxon>
        <taxon>Peloderinae</taxon>
        <taxon>Caenorhabditis</taxon>
    </lineage>
</organism>
<accession>A0A1I7T904</accession>
<dbReference type="STRING" id="1561998.A0A1I7T904"/>
<feature type="transmembrane region" description="Helical" evidence="1">
    <location>
        <begin position="203"/>
        <end position="221"/>
    </location>
</feature>
<name>A0A1I7T904_9PELO</name>
<dbReference type="WBParaSite" id="Csp11.Scaffold550.g3606.t2">
    <property type="protein sequence ID" value="Csp11.Scaffold550.g3606.t2"/>
    <property type="gene ID" value="Csp11.Scaffold550.g3606"/>
</dbReference>
<dbReference type="Pfam" id="PF10321">
    <property type="entry name" value="7TM_GPCR_Srt"/>
    <property type="match status" value="1"/>
</dbReference>
<dbReference type="Proteomes" id="UP000095282">
    <property type="component" value="Unplaced"/>
</dbReference>
<feature type="transmembrane region" description="Helical" evidence="1">
    <location>
        <begin position="38"/>
        <end position="61"/>
    </location>
</feature>
<sequence length="354" mass="40724">MPALQMSLFHVFTNSFTLWPDAYECPQNLTTVRFERPVLGSFFLFFGVLFITLYIPCFLAIIQKRLRVPVYQIMFALAIFDILSLTVNSVCTGIFDILGISFCHYPLIIFCLGAIAGGSWMAGCLACVMLAIERCVEINPDFPLEFLFRKKVFPFVRIVMLIWFLYSFGFVKSLTFSSEYSCWFFDPLIGKNPLLYHSYPHTINNFAVGISTTVLYIYISYRLIFKYGYTTSMWLYKTKRQILFQAVSLCIFHTAAAFIYEYMQFIEVTPRIIIASQFIWQWSNGAVCIAYLVFNRTIRNLVLKMLLPKDVRKRFGLYIGADEHIALEEAAVTVSAAVNAVGTVIKFDNFFSPC</sequence>